<dbReference type="Proteomes" id="UP000185984">
    <property type="component" value="Unassembled WGS sequence"/>
</dbReference>
<dbReference type="CDD" id="cd00156">
    <property type="entry name" value="REC"/>
    <property type="match status" value="1"/>
</dbReference>
<keyword evidence="5" id="KW-0547">Nucleotide-binding</keyword>
<dbReference type="PROSITE" id="PS50110">
    <property type="entry name" value="RESPONSE_REGULATORY"/>
    <property type="match status" value="2"/>
</dbReference>
<evidence type="ECO:0000313" key="15">
    <source>
        <dbReference type="Proteomes" id="UP000185984"/>
    </source>
</evidence>
<dbReference type="AlphaFoldDB" id="A0A1U7HWV2"/>
<dbReference type="OrthoDB" id="9788063at2"/>
<dbReference type="Gene3D" id="3.40.50.2300">
    <property type="match status" value="2"/>
</dbReference>
<comment type="caution">
    <text evidence="14">The sequence shown here is derived from an EMBL/GenBank/DDBJ whole genome shotgun (WGS) entry which is preliminary data.</text>
</comment>
<dbReference type="GO" id="GO:0005524">
    <property type="term" value="F:ATP binding"/>
    <property type="evidence" value="ECO:0007669"/>
    <property type="project" value="UniProtKB-KW"/>
</dbReference>
<dbReference type="PANTHER" id="PTHR43065:SF46">
    <property type="entry name" value="C4-DICARBOXYLATE TRANSPORT SENSOR PROTEIN DCTB"/>
    <property type="match status" value="1"/>
</dbReference>
<dbReference type="PRINTS" id="PR00344">
    <property type="entry name" value="BCTRLSENSOR"/>
</dbReference>
<dbReference type="EMBL" id="MRCC01000004">
    <property type="protein sequence ID" value="OKH28110.1"/>
    <property type="molecule type" value="Genomic_DNA"/>
</dbReference>
<evidence type="ECO:0000256" key="2">
    <source>
        <dbReference type="ARBA" id="ARBA00012438"/>
    </source>
</evidence>
<evidence type="ECO:0000256" key="6">
    <source>
        <dbReference type="ARBA" id="ARBA00022777"/>
    </source>
</evidence>
<dbReference type="InterPro" id="IPR036097">
    <property type="entry name" value="HisK_dim/P_sf"/>
</dbReference>
<dbReference type="SUPFAM" id="SSF55785">
    <property type="entry name" value="PYP-like sensor domain (PAS domain)"/>
    <property type="match status" value="1"/>
</dbReference>
<dbReference type="CDD" id="cd00130">
    <property type="entry name" value="PAS"/>
    <property type="match status" value="1"/>
</dbReference>
<dbReference type="SMART" id="SM00387">
    <property type="entry name" value="HATPase_c"/>
    <property type="match status" value="1"/>
</dbReference>
<dbReference type="NCBIfam" id="TIGR00229">
    <property type="entry name" value="sensory_box"/>
    <property type="match status" value="1"/>
</dbReference>
<reference evidence="14 15" key="1">
    <citation type="submission" date="2016-11" db="EMBL/GenBank/DDBJ databases">
        <title>Draft Genome Sequences of Nine Cyanobacterial Strains from Diverse Habitats.</title>
        <authorList>
            <person name="Zhu T."/>
            <person name="Hou S."/>
            <person name="Lu X."/>
            <person name="Hess W.R."/>
        </authorList>
    </citation>
    <scope>NUCLEOTIDE SEQUENCE [LARGE SCALE GENOMIC DNA]</scope>
    <source>
        <strain evidence="14 15">5.2 s.c.1</strain>
    </source>
</reference>
<dbReference type="EC" id="2.7.13.3" evidence="2"/>
<dbReference type="InterPro" id="IPR003594">
    <property type="entry name" value="HATPase_dom"/>
</dbReference>
<accession>A0A1U7HWV2</accession>
<dbReference type="SUPFAM" id="SSF47384">
    <property type="entry name" value="Homodimeric domain of signal transducing histidine kinase"/>
    <property type="match status" value="1"/>
</dbReference>
<organism evidence="14 15">
    <name type="scientific">Chroogloeocystis siderophila 5.2 s.c.1</name>
    <dbReference type="NCBI Taxonomy" id="247279"/>
    <lineage>
        <taxon>Bacteria</taxon>
        <taxon>Bacillati</taxon>
        <taxon>Cyanobacteriota</taxon>
        <taxon>Cyanophyceae</taxon>
        <taxon>Oscillatoriophycideae</taxon>
        <taxon>Chroococcales</taxon>
        <taxon>Chroococcaceae</taxon>
        <taxon>Chroogloeocystis</taxon>
    </lineage>
</organism>
<feature type="modified residue" description="4-aspartylphosphate" evidence="9">
    <location>
        <position position="58"/>
    </location>
</feature>
<dbReference type="SUPFAM" id="SSF52172">
    <property type="entry name" value="CheY-like"/>
    <property type="match status" value="2"/>
</dbReference>
<evidence type="ECO:0000259" key="12">
    <source>
        <dbReference type="PROSITE" id="PS50112"/>
    </source>
</evidence>
<feature type="domain" description="Response regulatory" evidence="11">
    <location>
        <begin position="7"/>
        <end position="123"/>
    </location>
</feature>
<dbReference type="Pfam" id="PF02518">
    <property type="entry name" value="HATPase_c"/>
    <property type="match status" value="1"/>
</dbReference>
<dbReference type="RefSeq" id="WP_073548565.1">
    <property type="nucleotide sequence ID" value="NZ_CAWMVK010000034.1"/>
</dbReference>
<dbReference type="InterPro" id="IPR001789">
    <property type="entry name" value="Sig_transdc_resp-reg_receiver"/>
</dbReference>
<comment type="catalytic activity">
    <reaction evidence="1">
        <text>ATP + protein L-histidine = ADP + protein N-phospho-L-histidine.</text>
        <dbReference type="EC" id="2.7.13.3"/>
    </reaction>
</comment>
<keyword evidence="6 14" id="KW-0418">Kinase</keyword>
<keyword evidence="3 9" id="KW-0597">Phosphoprotein</keyword>
<dbReference type="InterPro" id="IPR000700">
    <property type="entry name" value="PAS-assoc_C"/>
</dbReference>
<evidence type="ECO:0000256" key="9">
    <source>
        <dbReference type="PROSITE-ProRule" id="PRU00169"/>
    </source>
</evidence>
<keyword evidence="7" id="KW-0067">ATP-binding</keyword>
<dbReference type="InterPro" id="IPR035965">
    <property type="entry name" value="PAS-like_dom_sf"/>
</dbReference>
<dbReference type="PROSITE" id="PS50109">
    <property type="entry name" value="HIS_KIN"/>
    <property type="match status" value="1"/>
</dbReference>
<dbReference type="Pfam" id="PF08448">
    <property type="entry name" value="PAS_4"/>
    <property type="match status" value="1"/>
</dbReference>
<keyword evidence="4" id="KW-0808">Transferase</keyword>
<dbReference type="InterPro" id="IPR036890">
    <property type="entry name" value="HATPase_C_sf"/>
</dbReference>
<gene>
    <name evidence="14" type="ORF">NIES1031_05935</name>
</gene>
<dbReference type="Gene3D" id="1.10.287.130">
    <property type="match status" value="1"/>
</dbReference>
<dbReference type="InterPro" id="IPR011006">
    <property type="entry name" value="CheY-like_superfamily"/>
</dbReference>
<dbReference type="InterPro" id="IPR000014">
    <property type="entry name" value="PAS"/>
</dbReference>
<evidence type="ECO:0000256" key="7">
    <source>
        <dbReference type="ARBA" id="ARBA00022840"/>
    </source>
</evidence>
<name>A0A1U7HWV2_9CHRO</name>
<proteinExistence type="predicted"/>
<dbReference type="Pfam" id="PF00512">
    <property type="entry name" value="HisKA"/>
    <property type="match status" value="1"/>
</dbReference>
<dbReference type="SUPFAM" id="SSF55874">
    <property type="entry name" value="ATPase domain of HSP90 chaperone/DNA topoisomerase II/histidine kinase"/>
    <property type="match status" value="1"/>
</dbReference>
<evidence type="ECO:0000259" key="11">
    <source>
        <dbReference type="PROSITE" id="PS50110"/>
    </source>
</evidence>
<dbReference type="Pfam" id="PF00072">
    <property type="entry name" value="Response_reg"/>
    <property type="match status" value="2"/>
</dbReference>
<dbReference type="InterPro" id="IPR005467">
    <property type="entry name" value="His_kinase_dom"/>
</dbReference>
<keyword evidence="8" id="KW-0902">Two-component regulatory system</keyword>
<evidence type="ECO:0000256" key="4">
    <source>
        <dbReference type="ARBA" id="ARBA00022679"/>
    </source>
</evidence>
<dbReference type="Gene3D" id="3.30.565.10">
    <property type="entry name" value="Histidine kinase-like ATPase, C-terminal domain"/>
    <property type="match status" value="1"/>
</dbReference>
<dbReference type="STRING" id="247279.NIES1031_05935"/>
<dbReference type="CDD" id="cd00082">
    <property type="entry name" value="HisKA"/>
    <property type="match status" value="1"/>
</dbReference>
<feature type="modified residue" description="4-aspartylphosphate" evidence="9">
    <location>
        <position position="561"/>
    </location>
</feature>
<dbReference type="InterPro" id="IPR013656">
    <property type="entry name" value="PAS_4"/>
</dbReference>
<keyword evidence="15" id="KW-1185">Reference proteome</keyword>
<feature type="domain" description="Histidine kinase" evidence="10">
    <location>
        <begin position="269"/>
        <end position="491"/>
    </location>
</feature>
<dbReference type="SMART" id="SM00091">
    <property type="entry name" value="PAS"/>
    <property type="match status" value="1"/>
</dbReference>
<evidence type="ECO:0000259" key="10">
    <source>
        <dbReference type="PROSITE" id="PS50109"/>
    </source>
</evidence>
<dbReference type="PROSITE" id="PS50113">
    <property type="entry name" value="PAC"/>
    <property type="match status" value="1"/>
</dbReference>
<dbReference type="InterPro" id="IPR001610">
    <property type="entry name" value="PAC"/>
</dbReference>
<sequence length="642" mass="70690">MDNQPIRVLLVDDDEDDYILTRDWFLDQGNSFDLEWVTSYNAALAVIAQHRHDVYLLDYRLGDRNGLELLRAAMKAGCTAPMILLTGQGDHEIDVEAMKAGAADYLEKSQITAYALERSIRYALERKRTEQKIREQAALLDVATDAISVQALDSTILFWNKGAERLYGWTASTAIGKKASELLYLDVPTQLAIAQKIVLAQGEWRGQLSQVTKTGAEIIVESRWTLVRDEQGQPKSILVVNTDITEKKQLEAQFLRAQRMESLGTLASGIAHDLNNILAPILMTAQLLETQLCDERSQRLLPILVTNAKRGAALVKQVLSFAKGLEGKRSVLQLRHILSEIKQITKETFPKSIEICIDVPQSLWTVSGDATQLHQVLMNLCVNARDAMLEGGTLTISAENLEVDQSYVRKHLDAKVGSYVVITVADTGCGIPPEIMDRIFEPFFTTKGIGKGTGLGLSTVIGIVKSHGGFINVESEIGKGTRFQIYLPAVAAVETLEVEDVELPQGHGELILVVDDEAPIRETTKTSLETYNYRAVTASNGIEAVALYAEYRDEVSVVITDMLMPAMDGPTTIRTLQKMNPMVKVIAVSGLASKDKMNTVAAAGVKSFLSKPFTTQELLQTIDGILHPNKRVNSTTQLPTLL</sequence>
<dbReference type="SMART" id="SM00086">
    <property type="entry name" value="PAC"/>
    <property type="match status" value="1"/>
</dbReference>
<feature type="domain" description="PAS" evidence="12">
    <location>
        <begin position="132"/>
        <end position="177"/>
    </location>
</feature>
<evidence type="ECO:0000256" key="3">
    <source>
        <dbReference type="ARBA" id="ARBA00022553"/>
    </source>
</evidence>
<protein>
    <recommendedName>
        <fullName evidence="2">histidine kinase</fullName>
        <ecNumber evidence="2">2.7.13.3</ecNumber>
    </recommendedName>
</protein>
<evidence type="ECO:0000256" key="1">
    <source>
        <dbReference type="ARBA" id="ARBA00000085"/>
    </source>
</evidence>
<evidence type="ECO:0000256" key="5">
    <source>
        <dbReference type="ARBA" id="ARBA00022741"/>
    </source>
</evidence>
<dbReference type="InterPro" id="IPR003661">
    <property type="entry name" value="HisK_dim/P_dom"/>
</dbReference>
<dbReference type="SMART" id="SM00448">
    <property type="entry name" value="REC"/>
    <property type="match status" value="2"/>
</dbReference>
<feature type="domain" description="PAC" evidence="13">
    <location>
        <begin position="202"/>
        <end position="256"/>
    </location>
</feature>
<dbReference type="CDD" id="cd17546">
    <property type="entry name" value="REC_hyHK_CKI1_RcsC-like"/>
    <property type="match status" value="1"/>
</dbReference>
<evidence type="ECO:0000256" key="8">
    <source>
        <dbReference type="ARBA" id="ARBA00023012"/>
    </source>
</evidence>
<dbReference type="PROSITE" id="PS50112">
    <property type="entry name" value="PAS"/>
    <property type="match status" value="1"/>
</dbReference>
<evidence type="ECO:0000313" key="14">
    <source>
        <dbReference type="EMBL" id="OKH28110.1"/>
    </source>
</evidence>
<dbReference type="Gene3D" id="3.30.450.20">
    <property type="entry name" value="PAS domain"/>
    <property type="match status" value="1"/>
</dbReference>
<dbReference type="GO" id="GO:0000155">
    <property type="term" value="F:phosphorelay sensor kinase activity"/>
    <property type="evidence" value="ECO:0007669"/>
    <property type="project" value="InterPro"/>
</dbReference>
<dbReference type="InterPro" id="IPR004358">
    <property type="entry name" value="Sig_transdc_His_kin-like_C"/>
</dbReference>
<feature type="domain" description="Response regulatory" evidence="11">
    <location>
        <begin position="510"/>
        <end position="626"/>
    </location>
</feature>
<dbReference type="SMART" id="SM00388">
    <property type="entry name" value="HisKA"/>
    <property type="match status" value="1"/>
</dbReference>
<evidence type="ECO:0000259" key="13">
    <source>
        <dbReference type="PROSITE" id="PS50113"/>
    </source>
</evidence>
<dbReference type="PANTHER" id="PTHR43065">
    <property type="entry name" value="SENSOR HISTIDINE KINASE"/>
    <property type="match status" value="1"/>
</dbReference>